<feature type="transmembrane region" description="Helical" evidence="2">
    <location>
        <begin position="380"/>
        <end position="397"/>
    </location>
</feature>
<dbReference type="PANTHER" id="PTHR43044:SF1">
    <property type="entry name" value="QUINOL:CYTOCHROME C OXIDOREDUCTASE QUINONE-BINDING SUBUNIT 2"/>
    <property type="match status" value="1"/>
</dbReference>
<gene>
    <name evidence="3" type="ORF">SAMN05421640_1242</name>
</gene>
<keyword evidence="4" id="KW-1185">Reference proteome</keyword>
<dbReference type="Proteomes" id="UP000198393">
    <property type="component" value="Unassembled WGS sequence"/>
</dbReference>
<name>A0A239HBV7_EKHLU</name>
<dbReference type="OrthoDB" id="140980at2"/>
<feature type="transmembrane region" description="Helical" evidence="2">
    <location>
        <begin position="16"/>
        <end position="35"/>
    </location>
</feature>
<dbReference type="RefSeq" id="WP_089355990.1">
    <property type="nucleotide sequence ID" value="NZ_FZPD01000002.1"/>
</dbReference>
<feature type="transmembrane region" description="Helical" evidence="2">
    <location>
        <begin position="187"/>
        <end position="207"/>
    </location>
</feature>
<keyword evidence="2" id="KW-0812">Transmembrane</keyword>
<feature type="region of interest" description="Disordered" evidence="1">
    <location>
        <begin position="60"/>
        <end position="83"/>
    </location>
</feature>
<dbReference type="AlphaFoldDB" id="A0A239HBV7"/>
<feature type="transmembrane region" description="Helical" evidence="2">
    <location>
        <begin position="234"/>
        <end position="252"/>
    </location>
</feature>
<evidence type="ECO:0000313" key="4">
    <source>
        <dbReference type="Proteomes" id="UP000198393"/>
    </source>
</evidence>
<feature type="transmembrane region" description="Helical" evidence="2">
    <location>
        <begin position="307"/>
        <end position="330"/>
    </location>
</feature>
<feature type="transmembrane region" description="Helical" evidence="2">
    <location>
        <begin position="409"/>
        <end position="431"/>
    </location>
</feature>
<dbReference type="EMBL" id="FZPD01000002">
    <property type="protein sequence ID" value="SNS78840.1"/>
    <property type="molecule type" value="Genomic_DNA"/>
</dbReference>
<feature type="compositionally biased region" description="Basic and acidic residues" evidence="1">
    <location>
        <begin position="60"/>
        <end position="80"/>
    </location>
</feature>
<feature type="transmembrane region" description="Helical" evidence="2">
    <location>
        <begin position="350"/>
        <end position="368"/>
    </location>
</feature>
<protein>
    <submittedName>
        <fullName evidence="3">Quinol:cytochrome c oxidoreductase quinone-binding subunit 2</fullName>
    </submittedName>
</protein>
<feature type="transmembrane region" description="Helical" evidence="2">
    <location>
        <begin position="128"/>
        <end position="149"/>
    </location>
</feature>
<feature type="transmembrane region" description="Helical" evidence="2">
    <location>
        <begin position="264"/>
        <end position="287"/>
    </location>
</feature>
<keyword evidence="2" id="KW-0472">Membrane</keyword>
<evidence type="ECO:0000313" key="3">
    <source>
        <dbReference type="EMBL" id="SNS78840.1"/>
    </source>
</evidence>
<reference evidence="3 4" key="1">
    <citation type="submission" date="2017-06" db="EMBL/GenBank/DDBJ databases">
        <authorList>
            <person name="Kim H.J."/>
            <person name="Triplett B.A."/>
        </authorList>
    </citation>
    <scope>NUCLEOTIDE SEQUENCE [LARGE SCALE GENOMIC DNA]</scope>
    <source>
        <strain evidence="3 4">DSM 19307</strain>
    </source>
</reference>
<feature type="transmembrane region" description="Helical" evidence="2">
    <location>
        <begin position="93"/>
        <end position="116"/>
    </location>
</feature>
<organism evidence="3 4">
    <name type="scientific">Ekhidna lutea</name>
    <dbReference type="NCBI Taxonomy" id="447679"/>
    <lineage>
        <taxon>Bacteria</taxon>
        <taxon>Pseudomonadati</taxon>
        <taxon>Bacteroidota</taxon>
        <taxon>Cytophagia</taxon>
        <taxon>Cytophagales</taxon>
        <taxon>Reichenbachiellaceae</taxon>
        <taxon>Ekhidna</taxon>
    </lineage>
</organism>
<evidence type="ECO:0000256" key="1">
    <source>
        <dbReference type="SAM" id="MobiDB-lite"/>
    </source>
</evidence>
<proteinExistence type="predicted"/>
<dbReference type="PANTHER" id="PTHR43044">
    <property type="match status" value="1"/>
</dbReference>
<accession>A0A239HBV7</accession>
<keyword evidence="2" id="KW-1133">Transmembrane helix</keyword>
<sequence>MISEERYEFTATAKKRLIITLLVGVVLSVLGYFTLGSGDHGSGHGGDDHAEVVENGHGEEPYSAEEHGESDEHGEEEAHHGSSPSVKRLLSNLWINNVFFAGLAIIGVFFFAIQYASQAGWSAGLKRIPFAFGSWLPIAFVLMLVVFMVGGHDLFHWIHADLYAAEGGDDIVKGKAPYFFWPLEGGAFPLFWVGRLVIFFAVWYLLFRKLRSLAFSEDIEGGTTKWYKLRSTSAIFLVFFAVSSSMAAWDWIMSIDVHWFSTMFGWYAFASWWVAGLALSLFIVVMLKDKGLLSVVNENHIHDLGKFVFAFTIFWTYIWFSQFLLIYYAHIPEETVYFLDRWKDDHYAPVFYLNLIINFFFPFLVLMTRDAKRHTRILKVVCPAVVFGHWLDFYLMISPGTVGDNGGFGFLEIGLILVYVSAFLYVTFNALSKAPLFAKNHPMLKESLHHHI</sequence>
<evidence type="ECO:0000256" key="2">
    <source>
        <dbReference type="SAM" id="Phobius"/>
    </source>
</evidence>